<dbReference type="InterPro" id="IPR036852">
    <property type="entry name" value="Peptidase_S8/S53_dom_sf"/>
</dbReference>
<evidence type="ECO:0000313" key="18">
    <source>
        <dbReference type="Proteomes" id="UP001085076"/>
    </source>
</evidence>
<feature type="chain" id="PRO_5039308734" evidence="12">
    <location>
        <begin position="28"/>
        <end position="781"/>
    </location>
</feature>
<evidence type="ECO:0000313" key="17">
    <source>
        <dbReference type="EMBL" id="KAJ0966509.1"/>
    </source>
</evidence>
<dbReference type="InterPro" id="IPR023828">
    <property type="entry name" value="Peptidase_S8_Ser-AS"/>
</dbReference>
<feature type="domain" description="PA" evidence="14">
    <location>
        <begin position="388"/>
        <end position="475"/>
    </location>
</feature>
<dbReference type="CDD" id="cd04852">
    <property type="entry name" value="Peptidases_S8_3"/>
    <property type="match status" value="1"/>
</dbReference>
<feature type="domain" description="Inhibitor I9" evidence="15">
    <location>
        <begin position="44"/>
        <end position="108"/>
    </location>
</feature>
<feature type="domain" description="Peptidase S8/S53" evidence="13">
    <location>
        <begin position="149"/>
        <end position="599"/>
    </location>
</feature>
<keyword evidence="3" id="KW-0964">Secreted</keyword>
<evidence type="ECO:0000259" key="14">
    <source>
        <dbReference type="Pfam" id="PF02225"/>
    </source>
</evidence>
<evidence type="ECO:0000256" key="7">
    <source>
        <dbReference type="ARBA" id="ARBA00022825"/>
    </source>
</evidence>
<evidence type="ECO:0000256" key="10">
    <source>
        <dbReference type="PROSITE-ProRule" id="PRU01240"/>
    </source>
</evidence>
<dbReference type="Pfam" id="PF00082">
    <property type="entry name" value="Peptidase_S8"/>
    <property type="match status" value="1"/>
</dbReference>
<accession>A0A9D5C5Q6</accession>
<dbReference type="InterPro" id="IPR003137">
    <property type="entry name" value="PA_domain"/>
</dbReference>
<dbReference type="SUPFAM" id="SSF52025">
    <property type="entry name" value="PA domain"/>
    <property type="match status" value="1"/>
</dbReference>
<dbReference type="GO" id="GO:0006508">
    <property type="term" value="P:proteolysis"/>
    <property type="evidence" value="ECO:0007669"/>
    <property type="project" value="UniProtKB-KW"/>
</dbReference>
<keyword evidence="7 10" id="KW-0720">Serine protease</keyword>
<evidence type="ECO:0000256" key="4">
    <source>
        <dbReference type="ARBA" id="ARBA00022670"/>
    </source>
</evidence>
<dbReference type="GO" id="GO:0004252">
    <property type="term" value="F:serine-type endopeptidase activity"/>
    <property type="evidence" value="ECO:0007669"/>
    <property type="project" value="UniProtKB-UniRule"/>
</dbReference>
<proteinExistence type="inferred from homology"/>
<keyword evidence="4 10" id="KW-0645">Protease</keyword>
<feature type="active site" description="Charge relay system" evidence="9 10">
    <location>
        <position position="158"/>
    </location>
</feature>
<comment type="similarity">
    <text evidence="2 10 11">Belongs to the peptidase S8 family.</text>
</comment>
<dbReference type="InterPro" id="IPR000209">
    <property type="entry name" value="Peptidase_S8/S53_dom"/>
</dbReference>
<dbReference type="EMBL" id="JAGGNH010000007">
    <property type="protein sequence ID" value="KAJ0966509.1"/>
    <property type="molecule type" value="Genomic_DNA"/>
</dbReference>
<evidence type="ECO:0000256" key="6">
    <source>
        <dbReference type="ARBA" id="ARBA00022801"/>
    </source>
</evidence>
<dbReference type="InterPro" id="IPR046450">
    <property type="entry name" value="PA_dom_sf"/>
</dbReference>
<keyword evidence="6 10" id="KW-0378">Hydrolase</keyword>
<feature type="domain" description="Subtilisin-like protease fibronectin type-III" evidence="16">
    <location>
        <begin position="678"/>
        <end position="779"/>
    </location>
</feature>
<feature type="active site" description="Charge relay system" evidence="9 10">
    <location>
        <position position="558"/>
    </location>
</feature>
<dbReference type="AlphaFoldDB" id="A0A9D5C5Q6"/>
<dbReference type="Pfam" id="PF17766">
    <property type="entry name" value="fn3_6"/>
    <property type="match status" value="1"/>
</dbReference>
<dbReference type="PROSITE" id="PS00137">
    <property type="entry name" value="SUBTILASE_HIS"/>
    <property type="match status" value="1"/>
</dbReference>
<dbReference type="InterPro" id="IPR015500">
    <property type="entry name" value="Peptidase_S8_subtilisin-rel"/>
</dbReference>
<dbReference type="InterPro" id="IPR022398">
    <property type="entry name" value="Peptidase_S8_His-AS"/>
</dbReference>
<dbReference type="PRINTS" id="PR00723">
    <property type="entry name" value="SUBTILISIN"/>
</dbReference>
<dbReference type="InterPro" id="IPR034197">
    <property type="entry name" value="Peptidases_S8_3"/>
</dbReference>
<dbReference type="Gene3D" id="3.30.70.80">
    <property type="entry name" value="Peptidase S8 propeptide/proteinase inhibitor I9"/>
    <property type="match status" value="1"/>
</dbReference>
<dbReference type="PROSITE" id="PS51892">
    <property type="entry name" value="SUBTILASE"/>
    <property type="match status" value="1"/>
</dbReference>
<dbReference type="PANTHER" id="PTHR10795">
    <property type="entry name" value="PROPROTEIN CONVERTASE SUBTILISIN/KEXIN"/>
    <property type="match status" value="1"/>
</dbReference>
<comment type="subcellular location">
    <subcellularLocation>
        <location evidence="1">Secreted</location>
    </subcellularLocation>
</comment>
<reference evidence="17" key="2">
    <citation type="journal article" date="2022" name="Hortic Res">
        <title>The genome of Dioscorea zingiberensis sheds light on the biosynthesis, origin and evolution of the medicinally important diosgenin saponins.</title>
        <authorList>
            <person name="Li Y."/>
            <person name="Tan C."/>
            <person name="Li Z."/>
            <person name="Guo J."/>
            <person name="Li S."/>
            <person name="Chen X."/>
            <person name="Wang C."/>
            <person name="Dai X."/>
            <person name="Yang H."/>
            <person name="Song W."/>
            <person name="Hou L."/>
            <person name="Xu J."/>
            <person name="Tong Z."/>
            <person name="Xu A."/>
            <person name="Yuan X."/>
            <person name="Wang W."/>
            <person name="Yang Q."/>
            <person name="Chen L."/>
            <person name="Sun Z."/>
            <person name="Wang K."/>
            <person name="Pan B."/>
            <person name="Chen J."/>
            <person name="Bao Y."/>
            <person name="Liu F."/>
            <person name="Qi X."/>
            <person name="Gang D.R."/>
            <person name="Wen J."/>
            <person name="Li J."/>
        </authorList>
    </citation>
    <scope>NUCLEOTIDE SEQUENCE</scope>
    <source>
        <strain evidence="17">Dzin_1.0</strain>
    </source>
</reference>
<dbReference type="SUPFAM" id="SSF52743">
    <property type="entry name" value="Subtilisin-like"/>
    <property type="match status" value="1"/>
</dbReference>
<evidence type="ECO:0000256" key="12">
    <source>
        <dbReference type="SAM" id="SignalP"/>
    </source>
</evidence>
<dbReference type="Gene3D" id="2.60.40.2310">
    <property type="match status" value="1"/>
</dbReference>
<reference evidence="17" key="1">
    <citation type="submission" date="2021-03" db="EMBL/GenBank/DDBJ databases">
        <authorList>
            <person name="Li Z."/>
            <person name="Yang C."/>
        </authorList>
    </citation>
    <scope>NUCLEOTIDE SEQUENCE</scope>
    <source>
        <strain evidence="17">Dzin_1.0</strain>
        <tissue evidence="17">Leaf</tissue>
    </source>
</reference>
<name>A0A9D5C5Q6_9LILI</name>
<dbReference type="InterPro" id="IPR045051">
    <property type="entry name" value="SBT"/>
</dbReference>
<evidence type="ECO:0000256" key="5">
    <source>
        <dbReference type="ARBA" id="ARBA00022729"/>
    </source>
</evidence>
<gene>
    <name evidence="17" type="ORF">J5N97_023426</name>
</gene>
<comment type="caution">
    <text evidence="17">The sequence shown here is derived from an EMBL/GenBank/DDBJ whole genome shotgun (WGS) entry which is preliminary data.</text>
</comment>
<protein>
    <submittedName>
        <fullName evidence="17">Uncharacterized protein</fullName>
    </submittedName>
</protein>
<feature type="signal peptide" evidence="12">
    <location>
        <begin position="1"/>
        <end position="27"/>
    </location>
</feature>
<keyword evidence="5 12" id="KW-0732">Signal</keyword>
<keyword evidence="18" id="KW-1185">Reference proteome</keyword>
<dbReference type="OrthoDB" id="781982at2759"/>
<keyword evidence="8" id="KW-0325">Glycoprotein</keyword>
<dbReference type="Pfam" id="PF05922">
    <property type="entry name" value="Inhibitor_I9"/>
    <property type="match status" value="1"/>
</dbReference>
<sequence>MEDHQHKPILMISIFLPFLLILFMANAQLLPINNASNSTKTQIYIVHVLKPEGAEFLGADDLQEWHKSILPNTTLDSGEPRLVFSYRRAISGFAARLTHDEVQAMERNVDGFLGAELDSSLELQTTYTPKFLNLSTLFGVWDTSNSFFGQDIVIGVMDSGIHPIHPSFSDDQMSAVPPGWSANCSFSRYSCNNKIIGAQAFHPNSSTNSSAGITPEDTIGHGTHVAGIAAGNFVENAEVLGQAMGKASGMAPLAYISVYKVCWPAPDGCLRSAVTAGIDQAMQDGVDILQMSFGTSDPSSLFLLVQDTVAVATFSAMAEGIFPCTTAGNDGPDPETLSHAAPWDMVVGASTTDRRIRATVTLGGDDKELIGETAYQPSSSSANTDFLPLIYPGANGGKNQTRCYPNSLDNFDVKGKIVVCKFGGRIEEVEKGKVVLAAGGAAMIIVNRQYDGFTTSSDPHHLPAVNVNYLDGMKILDYVMINSTATAKINFMNTIFDVRPSPALASFSSRGPSMYNGRIVKPDVLAPGVNILSAWPNDVGPFPNGLRTNTFNFQSGTSMASPHVSGIVALIMSKQIHENKRDWSPAEIQSALITTANTFDLEGKPIFDEASVNNSADIHQRGAGQVNATNAMDPGLVYDITLDDYIAYLCGRFRNRSRDVSIFTKNNTVCSRSISSEQLNYPSIGVSLGSSTSMVNIKRTVKNVGADGSEEVYWAKVEEPEHVRIDLSHMKLSFSRVEEEITYEINFSIKAGHHPLQGMSQGSLSWISDKHVVTSPIYVSF</sequence>
<evidence type="ECO:0000256" key="8">
    <source>
        <dbReference type="ARBA" id="ARBA00023180"/>
    </source>
</evidence>
<dbReference type="InterPro" id="IPR010259">
    <property type="entry name" value="S8pro/Inhibitor_I9"/>
</dbReference>
<dbReference type="InterPro" id="IPR037045">
    <property type="entry name" value="S8pro/Inhibitor_I9_sf"/>
</dbReference>
<dbReference type="PROSITE" id="PS00136">
    <property type="entry name" value="SUBTILASE_ASP"/>
    <property type="match status" value="1"/>
</dbReference>
<dbReference type="GO" id="GO:0005576">
    <property type="term" value="C:extracellular region"/>
    <property type="evidence" value="ECO:0007669"/>
    <property type="project" value="UniProtKB-SubCell"/>
</dbReference>
<dbReference type="InterPro" id="IPR041469">
    <property type="entry name" value="Subtilisin-like_FN3"/>
</dbReference>
<evidence type="ECO:0000256" key="9">
    <source>
        <dbReference type="PIRSR" id="PIRSR615500-1"/>
    </source>
</evidence>
<evidence type="ECO:0000259" key="15">
    <source>
        <dbReference type="Pfam" id="PF05922"/>
    </source>
</evidence>
<dbReference type="Pfam" id="PF02225">
    <property type="entry name" value="PA"/>
    <property type="match status" value="1"/>
</dbReference>
<dbReference type="InterPro" id="IPR023827">
    <property type="entry name" value="Peptidase_S8_Asp-AS"/>
</dbReference>
<evidence type="ECO:0000256" key="3">
    <source>
        <dbReference type="ARBA" id="ARBA00022525"/>
    </source>
</evidence>
<evidence type="ECO:0000259" key="13">
    <source>
        <dbReference type="Pfam" id="PF00082"/>
    </source>
</evidence>
<evidence type="ECO:0000256" key="11">
    <source>
        <dbReference type="RuleBase" id="RU003355"/>
    </source>
</evidence>
<feature type="active site" description="Charge relay system" evidence="9 10">
    <location>
        <position position="221"/>
    </location>
</feature>
<dbReference type="PROSITE" id="PS00138">
    <property type="entry name" value="SUBTILASE_SER"/>
    <property type="match status" value="1"/>
</dbReference>
<dbReference type="Gene3D" id="3.40.50.200">
    <property type="entry name" value="Peptidase S8/S53 domain"/>
    <property type="match status" value="1"/>
</dbReference>
<dbReference type="Gene3D" id="3.50.30.30">
    <property type="match status" value="1"/>
</dbReference>
<evidence type="ECO:0000256" key="2">
    <source>
        <dbReference type="ARBA" id="ARBA00011073"/>
    </source>
</evidence>
<dbReference type="CDD" id="cd02120">
    <property type="entry name" value="PA_subtilisin_like"/>
    <property type="match status" value="1"/>
</dbReference>
<organism evidence="17 18">
    <name type="scientific">Dioscorea zingiberensis</name>
    <dbReference type="NCBI Taxonomy" id="325984"/>
    <lineage>
        <taxon>Eukaryota</taxon>
        <taxon>Viridiplantae</taxon>
        <taxon>Streptophyta</taxon>
        <taxon>Embryophyta</taxon>
        <taxon>Tracheophyta</taxon>
        <taxon>Spermatophyta</taxon>
        <taxon>Magnoliopsida</taxon>
        <taxon>Liliopsida</taxon>
        <taxon>Dioscoreales</taxon>
        <taxon>Dioscoreaceae</taxon>
        <taxon>Dioscorea</taxon>
    </lineage>
</organism>
<evidence type="ECO:0000259" key="16">
    <source>
        <dbReference type="Pfam" id="PF17766"/>
    </source>
</evidence>
<evidence type="ECO:0000256" key="1">
    <source>
        <dbReference type="ARBA" id="ARBA00004613"/>
    </source>
</evidence>
<dbReference type="Proteomes" id="UP001085076">
    <property type="component" value="Miscellaneous, Linkage group lg07"/>
</dbReference>